<protein>
    <submittedName>
        <fullName evidence="11">Interacts with SUPT6H, CTD assembly factor 1</fullName>
    </submittedName>
</protein>
<dbReference type="Ensembl" id="ENSCMUT00000009165.2">
    <property type="protein sequence ID" value="ENSCMUP00000008519.2"/>
    <property type="gene ID" value="ENSCMUG00000005506.2"/>
</dbReference>
<dbReference type="GO" id="GO:0016973">
    <property type="term" value="P:poly(A)+ mRNA export from nucleus"/>
    <property type="evidence" value="ECO:0007669"/>
    <property type="project" value="TreeGrafter"/>
</dbReference>
<feature type="compositionally biased region" description="Basic and acidic residues" evidence="10">
    <location>
        <begin position="122"/>
        <end position="145"/>
    </location>
</feature>
<reference evidence="12" key="1">
    <citation type="submission" date="2019-10" db="EMBL/GenBank/DDBJ databases">
        <title>Corvus moneduloides (New Caledonian crow) genome, bCorMon1, primary haplotype.</title>
        <authorList>
            <person name="Rutz C."/>
            <person name="Fungtammasan C."/>
            <person name="Mountcastle J."/>
            <person name="Formenti G."/>
            <person name="Chow W."/>
            <person name="Howe K."/>
            <person name="Steele M.P."/>
            <person name="Fernandes J."/>
            <person name="Gilbert M.T.P."/>
            <person name="Fedrigo O."/>
            <person name="Jarvis E.D."/>
            <person name="Gemmell N."/>
        </authorList>
    </citation>
    <scope>NUCLEOTIDE SEQUENCE [LARGE SCALE GENOMIC DNA]</scope>
</reference>
<dbReference type="PROSITE" id="PS51319">
    <property type="entry name" value="TFIIS_N"/>
    <property type="match status" value="1"/>
</dbReference>
<dbReference type="Gene3D" id="1.20.930.10">
    <property type="entry name" value="Conserved domain common to transcription factors TFIIS, elongin A, CRSP70"/>
    <property type="match status" value="1"/>
</dbReference>
<evidence type="ECO:0000313" key="11">
    <source>
        <dbReference type="Ensembl" id="ENSCMUP00000008519.2"/>
    </source>
</evidence>
<keyword evidence="2" id="KW-0507">mRNA processing</keyword>
<feature type="region of interest" description="Disordered" evidence="10">
    <location>
        <begin position="626"/>
        <end position="660"/>
    </location>
</feature>
<dbReference type="GO" id="GO:0008380">
    <property type="term" value="P:RNA splicing"/>
    <property type="evidence" value="ECO:0007669"/>
    <property type="project" value="UniProtKB-KW"/>
</dbReference>
<sequence length="748" mass="84797">MDTHYYGGEQSDDGGATPVQDERDSGSDVEDEGNEQHSGSENGSVGHHSEVLRELYLDKVYSSLNSFLLLFKVAFSHNRGIRIYSVLLKGPIGENFTSIKMHRIFPEIFFLFQNEHSDGEDDRQVGEPHMTDSENEDIPRQKDSDSDNEEPPNHNVSDSENEATHGGKDSDSDTEDHPNRHLSDSENEEALNHRASDSDNGEPPRDHSSDFENEESHKQPASDSESEELQKQPASDSESEELQKQPASDSENEDVSRHKQIESEDSDGEDRKEDVQNDSHHSDNEHVRKGFQGSDSEDEAPKRHKISDSEEDEKEEEKTVKRKTAILSDSEDDSEKTPAKKVRILSDVEESDSDAASEKSDKRKKNVVSDSEEEDEEGKENAGKKKEKDLFGSDSESGNEQECSVLIHTLICTVFAHQGFNQEDLEEEKGGGDTKETADESDSDDNIKRGKHMDFMSDFDMMLQRKKSMSGKRRRNRDGGTFISDADDVVSAMIVKMNEAAEEDRQLNTQKKPALKKLTLLPTVVMHLKKQDLKETFIDSGVMSAIKEWLSPLPDRSLPALKIREELLKILQELPSVSQETLKHSGIGRAVMYLYKHPKESRPNKDMAGKLINEWSRPIFGLTSNYKGMTREEREQRDLEQMPHRRKLSSSGGQTPRRDLEKVLTGEEKALRPGDPGFCARARVPMPSNKDYVVRPKWNVEMESSRPGTIKRGISRLEKHKRRFAEQKRLSKVHRAIKFSIEGNRMPL</sequence>
<dbReference type="AlphaFoldDB" id="A0A8C3DL66"/>
<reference evidence="11" key="2">
    <citation type="submission" date="2025-08" db="UniProtKB">
        <authorList>
            <consortium name="Ensembl"/>
        </authorList>
    </citation>
    <scope>IDENTIFICATION</scope>
</reference>
<organism evidence="11 12">
    <name type="scientific">Corvus moneduloides</name>
    <name type="common">New Caledonian crow</name>
    <dbReference type="NCBI Taxonomy" id="1196302"/>
    <lineage>
        <taxon>Eukaryota</taxon>
        <taxon>Metazoa</taxon>
        <taxon>Chordata</taxon>
        <taxon>Craniata</taxon>
        <taxon>Vertebrata</taxon>
        <taxon>Euteleostomi</taxon>
        <taxon>Archelosauria</taxon>
        <taxon>Archosauria</taxon>
        <taxon>Dinosauria</taxon>
        <taxon>Saurischia</taxon>
        <taxon>Theropoda</taxon>
        <taxon>Coelurosauria</taxon>
        <taxon>Aves</taxon>
        <taxon>Neognathae</taxon>
        <taxon>Neoaves</taxon>
        <taxon>Telluraves</taxon>
        <taxon>Australaves</taxon>
        <taxon>Passeriformes</taxon>
        <taxon>Corvoidea</taxon>
        <taxon>Corvidae</taxon>
        <taxon>Corvus</taxon>
    </lineage>
</organism>
<evidence type="ECO:0000256" key="1">
    <source>
        <dbReference type="ARBA" id="ARBA00022448"/>
    </source>
</evidence>
<evidence type="ECO:0000256" key="7">
    <source>
        <dbReference type="ARBA" id="ARBA00023242"/>
    </source>
</evidence>
<dbReference type="Pfam" id="PF08711">
    <property type="entry name" value="Med26"/>
    <property type="match status" value="1"/>
</dbReference>
<dbReference type="OMA" id="HTHKDET"/>
<dbReference type="InterPro" id="IPR035441">
    <property type="entry name" value="TFIIS/LEDGF_dom_sf"/>
</dbReference>
<keyword evidence="7 9" id="KW-0539">Nucleus</keyword>
<keyword evidence="12" id="KW-1185">Reference proteome</keyword>
<dbReference type="GO" id="GO:0006397">
    <property type="term" value="P:mRNA processing"/>
    <property type="evidence" value="ECO:0007669"/>
    <property type="project" value="UniProtKB-KW"/>
</dbReference>
<feature type="region of interest" description="Disordered" evidence="10">
    <location>
        <begin position="118"/>
        <end position="400"/>
    </location>
</feature>
<evidence type="ECO:0000256" key="6">
    <source>
        <dbReference type="ARBA" id="ARBA00023187"/>
    </source>
</evidence>
<keyword evidence="6" id="KW-0508">mRNA splicing</keyword>
<keyword evidence="4" id="KW-0805">Transcription regulation</keyword>
<dbReference type="PANTHER" id="PTHR46010">
    <property type="entry name" value="PROTEIN IWS1 HOMOLOG"/>
    <property type="match status" value="1"/>
</dbReference>
<keyword evidence="5" id="KW-0804">Transcription</keyword>
<feature type="region of interest" description="Disordered" evidence="10">
    <location>
        <begin position="425"/>
        <end position="451"/>
    </location>
</feature>
<dbReference type="SUPFAM" id="SSF47676">
    <property type="entry name" value="Conserved domain common to transcription factors TFIIS, elongin A, CRSP70"/>
    <property type="match status" value="1"/>
</dbReference>
<feature type="region of interest" description="Disordered" evidence="10">
    <location>
        <begin position="1"/>
        <end position="47"/>
    </location>
</feature>
<comment type="similarity">
    <text evidence="8">Belongs to the IWS1 family.</text>
</comment>
<dbReference type="InterPro" id="IPR051037">
    <property type="entry name" value="RNAPII_TF_IWS1"/>
</dbReference>
<reference evidence="11" key="3">
    <citation type="submission" date="2025-09" db="UniProtKB">
        <authorList>
            <consortium name="Ensembl"/>
        </authorList>
    </citation>
    <scope>IDENTIFICATION</scope>
</reference>
<dbReference type="Proteomes" id="UP000694553">
    <property type="component" value="Unassembled WGS sequence"/>
</dbReference>
<evidence type="ECO:0000256" key="8">
    <source>
        <dbReference type="ARBA" id="ARBA00037992"/>
    </source>
</evidence>
<feature type="compositionally biased region" description="Basic and acidic residues" evidence="10">
    <location>
        <begin position="162"/>
        <end position="220"/>
    </location>
</feature>
<accession>A0A8C3DL66</accession>
<gene>
    <name evidence="11" type="primary">IWS1</name>
</gene>
<keyword evidence="3" id="KW-0509">mRNA transport</keyword>
<keyword evidence="1" id="KW-0813">Transport</keyword>
<evidence type="ECO:0000256" key="4">
    <source>
        <dbReference type="ARBA" id="ARBA00023015"/>
    </source>
</evidence>
<name>A0A8C3DL66_CORMO</name>
<proteinExistence type="inferred from homology"/>
<evidence type="ECO:0000256" key="3">
    <source>
        <dbReference type="ARBA" id="ARBA00022816"/>
    </source>
</evidence>
<feature type="compositionally biased region" description="Basic and acidic residues" evidence="10">
    <location>
        <begin position="629"/>
        <end position="643"/>
    </location>
</feature>
<dbReference type="InterPro" id="IPR017923">
    <property type="entry name" value="TFIIS_N"/>
</dbReference>
<evidence type="ECO:0000256" key="5">
    <source>
        <dbReference type="ARBA" id="ARBA00023163"/>
    </source>
</evidence>
<evidence type="ECO:0000256" key="2">
    <source>
        <dbReference type="ARBA" id="ARBA00022664"/>
    </source>
</evidence>
<evidence type="ECO:0000313" key="12">
    <source>
        <dbReference type="Proteomes" id="UP000694553"/>
    </source>
</evidence>
<dbReference type="FunFam" id="1.20.930.10:FF:000001">
    <property type="entry name" value="IWS1, SUPT6H interacting protein"/>
    <property type="match status" value="1"/>
</dbReference>
<feature type="compositionally biased region" description="Basic and acidic residues" evidence="10">
    <location>
        <begin position="428"/>
        <end position="438"/>
    </location>
</feature>
<feature type="compositionally biased region" description="Basic and acidic residues" evidence="10">
    <location>
        <begin position="269"/>
        <end position="288"/>
    </location>
</feature>
<evidence type="ECO:0000256" key="10">
    <source>
        <dbReference type="SAM" id="MobiDB-lite"/>
    </source>
</evidence>
<accession>A0A8U7MGU6</accession>
<feature type="compositionally biased region" description="Basic and acidic residues" evidence="10">
    <location>
        <begin position="379"/>
        <end position="391"/>
    </location>
</feature>
<evidence type="ECO:0000256" key="9">
    <source>
        <dbReference type="PROSITE-ProRule" id="PRU00649"/>
    </source>
</evidence>
<dbReference type="PANTHER" id="PTHR46010:SF1">
    <property type="entry name" value="PROTEIN IWS1 HOMOLOG"/>
    <property type="match status" value="1"/>
</dbReference>
<dbReference type="GO" id="GO:0005634">
    <property type="term" value="C:nucleus"/>
    <property type="evidence" value="ECO:0007669"/>
    <property type="project" value="UniProtKB-SubCell"/>
</dbReference>
<comment type="subcellular location">
    <subcellularLocation>
        <location evidence="9">Nucleus</location>
    </subcellularLocation>
</comment>